<feature type="compositionally biased region" description="Polar residues" evidence="1">
    <location>
        <begin position="15"/>
        <end position="28"/>
    </location>
</feature>
<feature type="region of interest" description="Disordered" evidence="1">
    <location>
        <begin position="1"/>
        <end position="86"/>
    </location>
</feature>
<evidence type="ECO:0000256" key="1">
    <source>
        <dbReference type="SAM" id="MobiDB-lite"/>
    </source>
</evidence>
<evidence type="ECO:0000259" key="2">
    <source>
        <dbReference type="PROSITE" id="PS50090"/>
    </source>
</evidence>
<name>A0ABZ1CTU8_9TREE</name>
<gene>
    <name evidence="3" type="ORF">IL334_000610</name>
</gene>
<feature type="domain" description="Myb-like" evidence="2">
    <location>
        <begin position="79"/>
        <end position="131"/>
    </location>
</feature>
<protein>
    <recommendedName>
        <fullName evidence="2">Myb-like domain-containing protein</fullName>
    </recommendedName>
</protein>
<reference evidence="3 4" key="1">
    <citation type="submission" date="2024-01" db="EMBL/GenBank/DDBJ databases">
        <title>Comparative genomics of Cryptococcus and Kwoniella reveals pathogenesis evolution and contrasting modes of karyotype evolution via chromosome fusion or intercentromeric recombination.</title>
        <authorList>
            <person name="Coelho M.A."/>
            <person name="David-Palma M."/>
            <person name="Shea T."/>
            <person name="Bowers K."/>
            <person name="McGinley-Smith S."/>
            <person name="Mohammad A.W."/>
            <person name="Gnirke A."/>
            <person name="Yurkov A.M."/>
            <person name="Nowrousian M."/>
            <person name="Sun S."/>
            <person name="Cuomo C.A."/>
            <person name="Heitman J."/>
        </authorList>
    </citation>
    <scope>NUCLEOTIDE SEQUENCE [LARGE SCALE GENOMIC DNA]</scope>
    <source>
        <strain evidence="3">CBS 11374</strain>
    </source>
</reference>
<organism evidence="3 4">
    <name type="scientific">Kwoniella shivajii</name>
    <dbReference type="NCBI Taxonomy" id="564305"/>
    <lineage>
        <taxon>Eukaryota</taxon>
        <taxon>Fungi</taxon>
        <taxon>Dikarya</taxon>
        <taxon>Basidiomycota</taxon>
        <taxon>Agaricomycotina</taxon>
        <taxon>Tremellomycetes</taxon>
        <taxon>Tremellales</taxon>
        <taxon>Cryptococcaceae</taxon>
        <taxon>Kwoniella</taxon>
    </lineage>
</organism>
<dbReference type="CDD" id="cd00167">
    <property type="entry name" value="SANT"/>
    <property type="match status" value="1"/>
</dbReference>
<evidence type="ECO:0000313" key="4">
    <source>
        <dbReference type="Proteomes" id="UP001329825"/>
    </source>
</evidence>
<proteinExistence type="predicted"/>
<dbReference type="InterPro" id="IPR009057">
    <property type="entry name" value="Homeodomain-like_sf"/>
</dbReference>
<dbReference type="Gene3D" id="1.10.10.60">
    <property type="entry name" value="Homeodomain-like"/>
    <property type="match status" value="1"/>
</dbReference>
<dbReference type="EMBL" id="CP141881">
    <property type="protein sequence ID" value="WRT63687.1"/>
    <property type="molecule type" value="Genomic_DNA"/>
</dbReference>
<dbReference type="PROSITE" id="PS50090">
    <property type="entry name" value="MYB_LIKE"/>
    <property type="match status" value="1"/>
</dbReference>
<accession>A0ABZ1CTU8</accession>
<sequence length="144" mass="16092">MSTHRLTMKDIKPSISRTSSPDMISSGNEGEYLPSPSPTSRKSSNLKSRKRSPSSTPSPTVKSKKPKGGPAGIKHDEESKNRKTGNWTKSEVRQLWDAMGFLPVKVRWDDVAQKVDGRDKLSCSNKWRYDMLPKVQAFIDSLGD</sequence>
<dbReference type="SUPFAM" id="SSF46689">
    <property type="entry name" value="Homeodomain-like"/>
    <property type="match status" value="1"/>
</dbReference>
<dbReference type="InterPro" id="IPR001005">
    <property type="entry name" value="SANT/Myb"/>
</dbReference>
<evidence type="ECO:0000313" key="3">
    <source>
        <dbReference type="EMBL" id="WRT63687.1"/>
    </source>
</evidence>
<dbReference type="Proteomes" id="UP001329825">
    <property type="component" value="Chromosome 1"/>
</dbReference>
<keyword evidence="4" id="KW-1185">Reference proteome</keyword>
<dbReference type="RefSeq" id="XP_062788427.1">
    <property type="nucleotide sequence ID" value="XM_062932376.1"/>
</dbReference>
<dbReference type="GeneID" id="87952741"/>